<dbReference type="EMBL" id="QPJT01000022">
    <property type="protein sequence ID" value="RCX12370.1"/>
    <property type="molecule type" value="Genomic_DNA"/>
</dbReference>
<keyword evidence="1" id="KW-1133">Transmembrane helix</keyword>
<comment type="caution">
    <text evidence="2">The sequence shown here is derived from an EMBL/GenBank/DDBJ whole genome shotgun (WGS) entry which is preliminary data.</text>
</comment>
<name>A0A369ASM8_9FIRM</name>
<reference evidence="2 3" key="1">
    <citation type="submission" date="2018-07" db="EMBL/GenBank/DDBJ databases">
        <title>Genomic Encyclopedia of Type Strains, Phase IV (KMG-IV): sequencing the most valuable type-strain genomes for metagenomic binning, comparative biology and taxonomic classification.</title>
        <authorList>
            <person name="Goeker M."/>
        </authorList>
    </citation>
    <scope>NUCLEOTIDE SEQUENCE [LARGE SCALE GENOMIC DNA]</scope>
    <source>
        <strain evidence="2 3">DSM 27016</strain>
    </source>
</reference>
<dbReference type="Proteomes" id="UP000253034">
    <property type="component" value="Unassembled WGS sequence"/>
</dbReference>
<keyword evidence="3" id="KW-1185">Reference proteome</keyword>
<dbReference type="RefSeq" id="WP_114298987.1">
    <property type="nucleotide sequence ID" value="NZ_QPJT01000022.1"/>
</dbReference>
<evidence type="ECO:0000313" key="2">
    <source>
        <dbReference type="EMBL" id="RCX12370.1"/>
    </source>
</evidence>
<sequence length="179" mass="20022">MKSILDGSILFGILHSITVKLEKLYRASVLYRALRTLGLWCSQSVIGTLVDKYMKKSSKAKSSVTYRVLRFIGIKLDYFAGLIHNLFIKAFGHSLTGGLTAAIKEECKSSMYKVGASLILPFAAGFAAVTTIRGTWSMMKTGYMLMLFILLLASFISISRWKSWIKGSVVYKLCHSIWE</sequence>
<feature type="transmembrane region" description="Helical" evidence="1">
    <location>
        <begin position="114"/>
        <end position="136"/>
    </location>
</feature>
<dbReference type="AlphaFoldDB" id="A0A369ASM8"/>
<keyword evidence="1" id="KW-0472">Membrane</keyword>
<accession>A0A369ASM8</accession>
<protein>
    <submittedName>
        <fullName evidence="2">Uncharacterized protein</fullName>
    </submittedName>
</protein>
<gene>
    <name evidence="2" type="ORF">DFR58_12259</name>
</gene>
<feature type="transmembrane region" description="Helical" evidence="1">
    <location>
        <begin position="142"/>
        <end position="158"/>
    </location>
</feature>
<keyword evidence="1" id="KW-0812">Transmembrane</keyword>
<organism evidence="2 3">
    <name type="scientific">Anaerobacterium chartisolvens</name>
    <dbReference type="NCBI Taxonomy" id="1297424"/>
    <lineage>
        <taxon>Bacteria</taxon>
        <taxon>Bacillati</taxon>
        <taxon>Bacillota</taxon>
        <taxon>Clostridia</taxon>
        <taxon>Eubacteriales</taxon>
        <taxon>Oscillospiraceae</taxon>
        <taxon>Anaerobacterium</taxon>
    </lineage>
</organism>
<evidence type="ECO:0000256" key="1">
    <source>
        <dbReference type="SAM" id="Phobius"/>
    </source>
</evidence>
<evidence type="ECO:0000313" key="3">
    <source>
        <dbReference type="Proteomes" id="UP000253034"/>
    </source>
</evidence>
<proteinExistence type="predicted"/>